<name>A0A7Y0EPV4_9BIFI</name>
<dbReference type="PANTHER" id="PTHR30290:SF65">
    <property type="entry name" value="MONOACYL PHOSPHATIDYLINOSITOL TETRAMANNOSIDE-BINDING PROTEIN LPQW-RELATED"/>
    <property type="match status" value="1"/>
</dbReference>
<evidence type="ECO:0000313" key="4">
    <source>
        <dbReference type="EMBL" id="NMM93838.1"/>
    </source>
</evidence>
<dbReference type="Pfam" id="PF00496">
    <property type="entry name" value="SBP_bac_5"/>
    <property type="match status" value="1"/>
</dbReference>
<keyword evidence="2" id="KW-0732">Signal</keyword>
<dbReference type="Proteomes" id="UP000532194">
    <property type="component" value="Unassembled WGS sequence"/>
</dbReference>
<dbReference type="Gene3D" id="3.40.190.10">
    <property type="entry name" value="Periplasmic binding protein-like II"/>
    <property type="match status" value="1"/>
</dbReference>
<evidence type="ECO:0000256" key="2">
    <source>
        <dbReference type="SAM" id="SignalP"/>
    </source>
</evidence>
<keyword evidence="5" id="KW-1185">Reference proteome</keyword>
<feature type="signal peptide" evidence="2">
    <location>
        <begin position="1"/>
        <end position="28"/>
    </location>
</feature>
<feature type="domain" description="Solute-binding protein family 5" evidence="3">
    <location>
        <begin position="135"/>
        <end position="498"/>
    </location>
</feature>
<evidence type="ECO:0000259" key="3">
    <source>
        <dbReference type="Pfam" id="PF00496"/>
    </source>
</evidence>
<proteinExistence type="predicted"/>
<dbReference type="PROSITE" id="PS51257">
    <property type="entry name" value="PROKAR_LIPOPROTEIN"/>
    <property type="match status" value="1"/>
</dbReference>
<organism evidence="4 5">
    <name type="scientific">Bifidobacterium oedipodis</name>
    <dbReference type="NCBI Taxonomy" id="2675322"/>
    <lineage>
        <taxon>Bacteria</taxon>
        <taxon>Bacillati</taxon>
        <taxon>Actinomycetota</taxon>
        <taxon>Actinomycetes</taxon>
        <taxon>Bifidobacteriales</taxon>
        <taxon>Bifidobacteriaceae</taxon>
        <taxon>Bifidobacterium</taxon>
    </lineage>
</organism>
<evidence type="ECO:0000313" key="5">
    <source>
        <dbReference type="Proteomes" id="UP000532194"/>
    </source>
</evidence>
<gene>
    <name evidence="4" type="ORF">G1C95_1025</name>
</gene>
<dbReference type="PANTHER" id="PTHR30290">
    <property type="entry name" value="PERIPLASMIC BINDING COMPONENT OF ABC TRANSPORTER"/>
    <property type="match status" value="1"/>
</dbReference>
<dbReference type="InterPro" id="IPR039424">
    <property type="entry name" value="SBP_5"/>
</dbReference>
<dbReference type="RefSeq" id="WP_169171892.1">
    <property type="nucleotide sequence ID" value="NZ_JAAIII010000003.1"/>
</dbReference>
<dbReference type="EMBL" id="JAAIII010000003">
    <property type="protein sequence ID" value="NMM93838.1"/>
    <property type="molecule type" value="Genomic_DNA"/>
</dbReference>
<reference evidence="4 5" key="1">
    <citation type="submission" date="2020-02" db="EMBL/GenBank/DDBJ databases">
        <title>Characterization of phylogenetic diversity of novel bifidobacterial species isolated in Czech ZOOs.</title>
        <authorList>
            <person name="Lugli G.A."/>
            <person name="Vera N.B."/>
            <person name="Ventura M."/>
        </authorList>
    </citation>
    <scope>NUCLEOTIDE SEQUENCE [LARGE SCALE GENOMIC DNA]</scope>
    <source>
        <strain evidence="4 5">DSM 109957</strain>
    </source>
</reference>
<dbReference type="GO" id="GO:1904680">
    <property type="term" value="F:peptide transmembrane transporter activity"/>
    <property type="evidence" value="ECO:0007669"/>
    <property type="project" value="TreeGrafter"/>
</dbReference>
<comment type="caution">
    <text evidence="4">The sequence shown here is derived from an EMBL/GenBank/DDBJ whole genome shotgun (WGS) entry which is preliminary data.</text>
</comment>
<protein>
    <submittedName>
        <fullName evidence="4">ABC transporter substrate-binding protein</fullName>
    </submittedName>
</protein>
<dbReference type="CDD" id="cd08501">
    <property type="entry name" value="PBP2_Lpqw"/>
    <property type="match status" value="1"/>
</dbReference>
<dbReference type="InterPro" id="IPR000914">
    <property type="entry name" value="SBP_5_dom"/>
</dbReference>
<accession>A0A7Y0EPV4</accession>
<evidence type="ECO:0000256" key="1">
    <source>
        <dbReference type="SAM" id="MobiDB-lite"/>
    </source>
</evidence>
<feature type="region of interest" description="Disordered" evidence="1">
    <location>
        <begin position="51"/>
        <end position="73"/>
    </location>
</feature>
<sequence length="579" mass="63731">MNSELLKRLSVASAAVAAFAMLVSGCGATNNGEATNDAKVGAAEPASGFESDYQGQYSMPDPDKAYNNPQDSDNIKDGGELHMATTYTPNWNSFSVEGNTGYMSELWSWYMPSLVKFDLKGNMTWNKDYITDAKVTNENPLTVTYTINDKANWNDGTPIDWTAFKSTWEVMNGSNPAYNPPSTDGYSSVKSVEQGANAKQAVVTFASPYYPWQSVFTGLYPPQATDPKVFTEGWIDNPHSDEWGAGPFTVQKADKDGATFVRNSKWWGATPKLEKITYKYMEDTAMLNAFKNGEIDSVSFSNANSLKTVRGRKDSQIRLGYGLQTNVYVFNGSSGPLKDVNVRKALNQAYDRETMNKIHFQGLNWTPEDAGSEVFPIFQKGYEDNRPEAAKKLDVEGAKKTLESAGYKMGDDGYFAKDGKTLDVRFTYFGDSATTTAIAKAYQQMMKAAGIKITLDNKDNSKWADTMNNHDYDVTTMAWQANSPWGQLNMTQLYGSKSESNFSFVGSDEIDKLAKVPGTIENQDEAVKAANKAEKAALELYGTMPMDVPAGFYAVTKGLANWGPAGFTSTDPTLVGWQK</sequence>
<dbReference type="AlphaFoldDB" id="A0A7Y0EPV4"/>
<dbReference type="GO" id="GO:0015833">
    <property type="term" value="P:peptide transport"/>
    <property type="evidence" value="ECO:0007669"/>
    <property type="project" value="TreeGrafter"/>
</dbReference>
<dbReference type="SUPFAM" id="SSF53850">
    <property type="entry name" value="Periplasmic binding protein-like II"/>
    <property type="match status" value="1"/>
</dbReference>
<feature type="chain" id="PRO_5030777159" evidence="2">
    <location>
        <begin position="29"/>
        <end position="579"/>
    </location>
</feature>
<dbReference type="Gene3D" id="3.10.105.10">
    <property type="entry name" value="Dipeptide-binding Protein, Domain 3"/>
    <property type="match status" value="1"/>
</dbReference>